<evidence type="ECO:0000313" key="10">
    <source>
        <dbReference type="Proteomes" id="UP000179797"/>
    </source>
</evidence>
<gene>
    <name evidence="4" type="primary">truA</name>
    <name evidence="9" type="ORF">NH26_10530</name>
</gene>
<evidence type="ECO:0000256" key="5">
    <source>
        <dbReference type="PIRSR" id="PIRSR001430-1"/>
    </source>
</evidence>
<dbReference type="CDD" id="cd02570">
    <property type="entry name" value="PseudoU_synth_EcTruA"/>
    <property type="match status" value="1"/>
</dbReference>
<dbReference type="AlphaFoldDB" id="A0A1S1Z0H3"/>
<keyword evidence="10" id="KW-1185">Reference proteome</keyword>
<protein>
    <recommendedName>
        <fullName evidence="4">tRNA pseudouridine synthase A</fullName>
        <ecNumber evidence="4">5.4.99.12</ecNumber>
    </recommendedName>
    <alternativeName>
        <fullName evidence="4">tRNA pseudouridine(38-40) synthase</fullName>
    </alternativeName>
    <alternativeName>
        <fullName evidence="4">tRNA pseudouridylate synthase I</fullName>
    </alternativeName>
    <alternativeName>
        <fullName evidence="4">tRNA-uridine isomerase I</fullName>
    </alternativeName>
</protein>
<name>A0A1S1Z0H3_FLAPC</name>
<evidence type="ECO:0000256" key="3">
    <source>
        <dbReference type="ARBA" id="ARBA00023235"/>
    </source>
</evidence>
<dbReference type="Pfam" id="PF01416">
    <property type="entry name" value="PseudoU_synth_1"/>
    <property type="match status" value="2"/>
</dbReference>
<dbReference type="FunFam" id="3.30.70.580:FF:000001">
    <property type="entry name" value="tRNA pseudouridine synthase A"/>
    <property type="match status" value="1"/>
</dbReference>
<evidence type="ECO:0000259" key="8">
    <source>
        <dbReference type="Pfam" id="PF01416"/>
    </source>
</evidence>
<dbReference type="EC" id="5.4.99.12" evidence="4"/>
<dbReference type="InterPro" id="IPR020094">
    <property type="entry name" value="TruA/RsuA/RluB/E/F_N"/>
</dbReference>
<dbReference type="InterPro" id="IPR001406">
    <property type="entry name" value="PsdUridine_synth_TruA"/>
</dbReference>
<evidence type="ECO:0000256" key="4">
    <source>
        <dbReference type="HAMAP-Rule" id="MF_00171"/>
    </source>
</evidence>
<feature type="domain" description="Pseudouridine synthase I TruA alpha/beta" evidence="8">
    <location>
        <begin position="7"/>
        <end position="103"/>
    </location>
</feature>
<dbReference type="Proteomes" id="UP000179797">
    <property type="component" value="Unassembled WGS sequence"/>
</dbReference>
<dbReference type="PANTHER" id="PTHR11142:SF0">
    <property type="entry name" value="TRNA PSEUDOURIDINE SYNTHASE-LIKE 1"/>
    <property type="match status" value="1"/>
</dbReference>
<dbReference type="PANTHER" id="PTHR11142">
    <property type="entry name" value="PSEUDOURIDYLATE SYNTHASE"/>
    <property type="match status" value="1"/>
</dbReference>
<dbReference type="SUPFAM" id="SSF55120">
    <property type="entry name" value="Pseudouridine synthase"/>
    <property type="match status" value="1"/>
</dbReference>
<dbReference type="Gene3D" id="3.30.70.580">
    <property type="entry name" value="Pseudouridine synthase I, catalytic domain, N-terminal subdomain"/>
    <property type="match status" value="1"/>
</dbReference>
<keyword evidence="2 4" id="KW-0819">tRNA processing</keyword>
<comment type="function">
    <text evidence="4">Formation of pseudouridine at positions 38, 39 and 40 in the anticodon stem and loop of transfer RNAs.</text>
</comment>
<keyword evidence="3 4" id="KW-0413">Isomerase</keyword>
<dbReference type="GO" id="GO:0003723">
    <property type="term" value="F:RNA binding"/>
    <property type="evidence" value="ECO:0007669"/>
    <property type="project" value="InterPro"/>
</dbReference>
<comment type="similarity">
    <text evidence="1 4 7">Belongs to the tRNA pseudouridine synthase TruA family.</text>
</comment>
<dbReference type="PIRSF" id="PIRSF001430">
    <property type="entry name" value="tRNA_psdUrid_synth"/>
    <property type="match status" value="1"/>
</dbReference>
<feature type="binding site" evidence="4 6">
    <location>
        <position position="109"/>
    </location>
    <ligand>
        <name>substrate</name>
    </ligand>
</feature>
<evidence type="ECO:0000313" key="9">
    <source>
        <dbReference type="EMBL" id="OHX66760.1"/>
    </source>
</evidence>
<dbReference type="RefSeq" id="WP_044222721.1">
    <property type="nucleotide sequence ID" value="NZ_JRYR02000001.1"/>
</dbReference>
<evidence type="ECO:0000256" key="1">
    <source>
        <dbReference type="ARBA" id="ARBA00009375"/>
    </source>
</evidence>
<comment type="catalytic activity">
    <reaction evidence="4 7">
        <text>uridine(38/39/40) in tRNA = pseudouridine(38/39/40) in tRNA</text>
        <dbReference type="Rhea" id="RHEA:22376"/>
        <dbReference type="Rhea" id="RHEA-COMP:10085"/>
        <dbReference type="Rhea" id="RHEA-COMP:10087"/>
        <dbReference type="ChEBI" id="CHEBI:65314"/>
        <dbReference type="ChEBI" id="CHEBI:65315"/>
        <dbReference type="EC" id="5.4.99.12"/>
    </reaction>
</comment>
<comment type="caution">
    <text evidence="4">Lacks conserved residue(s) required for the propagation of feature annotation.</text>
</comment>
<comment type="subunit">
    <text evidence="4">Homodimer.</text>
</comment>
<accession>A0A1S1Z0H3</accession>
<dbReference type="InterPro" id="IPR020095">
    <property type="entry name" value="PsdUridine_synth_TruA_C"/>
</dbReference>
<sequence>MRYFAEIAYLGTHYHGWQVQPNATTVQGELDFVLGKLLRQEINTIGSGRTDTAVHCGQQYAQFDHEEDLNGQNILHRINSFLPNDIAVKSLWRVKDDAHARFDAVKRSYRYDICLEKSPFKQGLVWQYFRKPNFELLQEAAKVLLEFDDFTAFSKKHADVNTHICDIMSTHWTQDGNNLSFHITANRFLRGMIRIIVGNMMEVGMGRMTVDYMRETLALKDRKRAAKHLAPGQGLYLSEVKYPEETFLSEITD</sequence>
<dbReference type="STRING" id="915059.NH26_10530"/>
<dbReference type="GO" id="GO:0031119">
    <property type="term" value="P:tRNA pseudouridine synthesis"/>
    <property type="evidence" value="ECO:0007669"/>
    <property type="project" value="UniProtKB-UniRule"/>
</dbReference>
<feature type="domain" description="Pseudouridine synthase I TruA alpha/beta" evidence="8">
    <location>
        <begin position="148"/>
        <end position="243"/>
    </location>
</feature>
<dbReference type="GO" id="GO:0160147">
    <property type="term" value="F:tRNA pseudouridine(38-40) synthase activity"/>
    <property type="evidence" value="ECO:0007669"/>
    <property type="project" value="UniProtKB-EC"/>
</dbReference>
<comment type="caution">
    <text evidence="9">The sequence shown here is derived from an EMBL/GenBank/DDBJ whole genome shotgun (WGS) entry which is preliminary data.</text>
</comment>
<dbReference type="HAMAP" id="MF_00171">
    <property type="entry name" value="TruA"/>
    <property type="match status" value="1"/>
</dbReference>
<dbReference type="InterPro" id="IPR020103">
    <property type="entry name" value="PsdUridine_synth_cat_dom_sf"/>
</dbReference>
<proteinExistence type="inferred from homology"/>
<evidence type="ECO:0000256" key="7">
    <source>
        <dbReference type="RuleBase" id="RU003792"/>
    </source>
</evidence>
<organism evidence="9 10">
    <name type="scientific">Flammeovirga pacifica</name>
    <dbReference type="NCBI Taxonomy" id="915059"/>
    <lineage>
        <taxon>Bacteria</taxon>
        <taxon>Pseudomonadati</taxon>
        <taxon>Bacteroidota</taxon>
        <taxon>Cytophagia</taxon>
        <taxon>Cytophagales</taxon>
        <taxon>Flammeovirgaceae</taxon>
        <taxon>Flammeovirga</taxon>
    </lineage>
</organism>
<reference evidence="9 10" key="1">
    <citation type="journal article" date="2012" name="Int. J. Syst. Evol. Microbiol.">
        <title>Flammeovirga pacifica sp. nov., isolated from deep-sea sediment.</title>
        <authorList>
            <person name="Xu H."/>
            <person name="Fu Y."/>
            <person name="Yang N."/>
            <person name="Ding Z."/>
            <person name="Lai Q."/>
            <person name="Zeng R."/>
        </authorList>
    </citation>
    <scope>NUCLEOTIDE SEQUENCE [LARGE SCALE GENOMIC DNA]</scope>
    <source>
        <strain evidence="10">DSM 24597 / LMG 26175 / WPAGA1</strain>
    </source>
</reference>
<evidence type="ECO:0000256" key="6">
    <source>
        <dbReference type="PIRSR" id="PIRSR001430-2"/>
    </source>
</evidence>
<dbReference type="InterPro" id="IPR020097">
    <property type="entry name" value="PsdUridine_synth_TruA_a/b_dom"/>
</dbReference>
<evidence type="ECO:0000256" key="2">
    <source>
        <dbReference type="ARBA" id="ARBA00022694"/>
    </source>
</evidence>
<dbReference type="OrthoDB" id="9811823at2"/>
<dbReference type="Gene3D" id="3.30.70.660">
    <property type="entry name" value="Pseudouridine synthase I, catalytic domain, C-terminal subdomain"/>
    <property type="match status" value="1"/>
</dbReference>
<dbReference type="EMBL" id="JRYR02000001">
    <property type="protein sequence ID" value="OHX66760.1"/>
    <property type="molecule type" value="Genomic_DNA"/>
</dbReference>
<dbReference type="NCBIfam" id="TIGR00071">
    <property type="entry name" value="hisT_truA"/>
    <property type="match status" value="1"/>
</dbReference>
<feature type="active site" description="Nucleophile" evidence="4 5">
    <location>
        <position position="51"/>
    </location>
</feature>